<dbReference type="Proteomes" id="UP001165586">
    <property type="component" value="Unassembled WGS sequence"/>
</dbReference>
<keyword evidence="3" id="KW-0227">DNA damage</keyword>
<evidence type="ECO:0000256" key="4">
    <source>
        <dbReference type="ARBA" id="ARBA00023204"/>
    </source>
</evidence>
<dbReference type="PANTHER" id="PTHR47810:SF1">
    <property type="entry name" value="DNA LIGASE B"/>
    <property type="match status" value="1"/>
</dbReference>
<keyword evidence="6" id="KW-1185">Reference proteome</keyword>
<reference evidence="5" key="1">
    <citation type="submission" date="2022-08" db="EMBL/GenBank/DDBJ databases">
        <authorList>
            <person name="Deng Y."/>
            <person name="Han X.-F."/>
            <person name="Zhang Y.-Q."/>
        </authorList>
    </citation>
    <scope>NUCLEOTIDE SEQUENCE</scope>
    <source>
        <strain evidence="5">CPCC 203386</strain>
    </source>
</reference>
<dbReference type="SUPFAM" id="SSF56091">
    <property type="entry name" value="DNA ligase/mRNA capping enzyme, catalytic domain"/>
    <property type="match status" value="1"/>
</dbReference>
<gene>
    <name evidence="5" type="ORF">N1032_22635</name>
</gene>
<dbReference type="PANTHER" id="PTHR47810">
    <property type="entry name" value="DNA LIGASE"/>
    <property type="match status" value="1"/>
</dbReference>
<dbReference type="InterPro" id="IPR050326">
    <property type="entry name" value="NAD_dep_DNA_ligaseB"/>
</dbReference>
<keyword evidence="4" id="KW-0234">DNA repair</keyword>
<name>A0ABT2H9A2_9MICO</name>
<keyword evidence="1" id="KW-0436">Ligase</keyword>
<organism evidence="5 6">
    <name type="scientific">Herbiconiux daphne</name>
    <dbReference type="NCBI Taxonomy" id="2970914"/>
    <lineage>
        <taxon>Bacteria</taxon>
        <taxon>Bacillati</taxon>
        <taxon>Actinomycetota</taxon>
        <taxon>Actinomycetes</taxon>
        <taxon>Micrococcales</taxon>
        <taxon>Microbacteriaceae</taxon>
        <taxon>Herbiconiux</taxon>
    </lineage>
</organism>
<dbReference type="Gene3D" id="3.30.470.30">
    <property type="entry name" value="DNA ligase/mRNA capping enzyme"/>
    <property type="match status" value="1"/>
</dbReference>
<evidence type="ECO:0008006" key="7">
    <source>
        <dbReference type="Google" id="ProtNLM"/>
    </source>
</evidence>
<evidence type="ECO:0000256" key="1">
    <source>
        <dbReference type="ARBA" id="ARBA00022598"/>
    </source>
</evidence>
<dbReference type="RefSeq" id="WP_259542563.1">
    <property type="nucleotide sequence ID" value="NZ_JANLCJ010000049.1"/>
</dbReference>
<comment type="caution">
    <text evidence="5">The sequence shown here is derived from an EMBL/GenBank/DDBJ whole genome shotgun (WGS) entry which is preliminary data.</text>
</comment>
<dbReference type="EMBL" id="JANLCJ010000049">
    <property type="protein sequence ID" value="MCS5736533.1"/>
    <property type="molecule type" value="Genomic_DNA"/>
</dbReference>
<evidence type="ECO:0000256" key="2">
    <source>
        <dbReference type="ARBA" id="ARBA00022705"/>
    </source>
</evidence>
<accession>A0ABT2H9A2</accession>
<evidence type="ECO:0000313" key="5">
    <source>
        <dbReference type="EMBL" id="MCS5736533.1"/>
    </source>
</evidence>
<keyword evidence="2" id="KW-0235">DNA replication</keyword>
<evidence type="ECO:0000256" key="3">
    <source>
        <dbReference type="ARBA" id="ARBA00022763"/>
    </source>
</evidence>
<dbReference type="Gene3D" id="2.20.140.10">
    <property type="entry name" value="WGR domain"/>
    <property type="match status" value="1"/>
</dbReference>
<evidence type="ECO:0000313" key="6">
    <source>
        <dbReference type="Proteomes" id="UP001165586"/>
    </source>
</evidence>
<proteinExistence type="predicted"/>
<sequence>MKKELFALNKDGKFKHWIVEVEDDVITVRHGQLGGKMQEQITICTGKNIGRSNETTPEQQALLEAESKYNKQIDKCYRPTQEEAKSVGEVLPMLAKNYLDSGHRIKWPAFTSPKLDGVRCIASITQSGDVTLTSRGGKTYPVPKHIGKALALLKHRSGINIFDGELYIHGLPLQDIVSCVKKENVNTPRLEFH</sequence>
<feature type="non-terminal residue" evidence="5">
    <location>
        <position position="193"/>
    </location>
</feature>
<protein>
    <recommendedName>
        <fullName evidence="7">DNA ligase</fullName>
    </recommendedName>
</protein>